<evidence type="ECO:0000313" key="2">
    <source>
        <dbReference type="EMBL" id="NHK97387.1"/>
    </source>
</evidence>
<keyword evidence="1" id="KW-0472">Membrane</keyword>
<sequence>MRIPAALAAVVAGYLSMQLLIFSAGWLARVPAPDGWFAFFGPGRQDMAAGLLSSVAFALPQLLLAVVLGWAATRLFAVDGRRHAPGLVLGVLLPLLIPAVSTALDAPGGGFGASMARQLGAYVPPSAWLIPAGPWSALLGLAIGFGWLRRAAPRPR</sequence>
<evidence type="ECO:0000256" key="1">
    <source>
        <dbReference type="SAM" id="Phobius"/>
    </source>
</evidence>
<keyword evidence="1" id="KW-1133">Transmembrane helix</keyword>
<keyword evidence="1" id="KW-0812">Transmembrane</keyword>
<accession>A0ABX0HQP8</accession>
<feature type="transmembrane region" description="Helical" evidence="1">
    <location>
        <begin position="7"/>
        <end position="28"/>
    </location>
</feature>
<reference evidence="2 3" key="1">
    <citation type="submission" date="2020-03" db="EMBL/GenBank/DDBJ databases">
        <title>Rubrivivax benzoatilyticus JA2 (sequenced after 10 years sub-culturing).</title>
        <authorList>
            <person name="Gupta D."/>
            <person name="Chintalapati S."/>
            <person name="Chintalapati V.R."/>
        </authorList>
    </citation>
    <scope>NUCLEOTIDE SEQUENCE [LARGE SCALE GENOMIC DNA]</scope>
    <source>
        <strain evidence="2 3">JA2-Mal</strain>
    </source>
</reference>
<evidence type="ECO:0000313" key="3">
    <source>
        <dbReference type="Proteomes" id="UP000802098"/>
    </source>
</evidence>
<name>A0ABX0HQP8_9BURK</name>
<dbReference type="Proteomes" id="UP000802098">
    <property type="component" value="Unassembled WGS sequence"/>
</dbReference>
<feature type="transmembrane region" description="Helical" evidence="1">
    <location>
        <begin position="84"/>
        <end position="106"/>
    </location>
</feature>
<comment type="caution">
    <text evidence="2">The sequence shown here is derived from an EMBL/GenBank/DDBJ whole genome shotgun (WGS) entry which is preliminary data.</text>
</comment>
<dbReference type="EMBL" id="JAAOCD010000001">
    <property type="protein sequence ID" value="NHK97387.1"/>
    <property type="molecule type" value="Genomic_DNA"/>
</dbReference>
<gene>
    <name evidence="2" type="ORF">G7087_03285</name>
</gene>
<feature type="transmembrane region" description="Helical" evidence="1">
    <location>
        <begin position="48"/>
        <end position="72"/>
    </location>
</feature>
<dbReference type="RefSeq" id="WP_029718785.1">
    <property type="nucleotide sequence ID" value="NZ_JAAOCD010000001.1"/>
</dbReference>
<organism evidence="2 3">
    <name type="scientific">Rubrivivax benzoatilyticus</name>
    <dbReference type="NCBI Taxonomy" id="316997"/>
    <lineage>
        <taxon>Bacteria</taxon>
        <taxon>Pseudomonadati</taxon>
        <taxon>Pseudomonadota</taxon>
        <taxon>Betaproteobacteria</taxon>
        <taxon>Burkholderiales</taxon>
        <taxon>Sphaerotilaceae</taxon>
        <taxon>Rubrivivax</taxon>
    </lineage>
</organism>
<keyword evidence="3" id="KW-1185">Reference proteome</keyword>
<protein>
    <submittedName>
        <fullName evidence="2">Uncharacterized protein</fullName>
    </submittedName>
</protein>
<proteinExistence type="predicted"/>
<feature type="transmembrane region" description="Helical" evidence="1">
    <location>
        <begin position="126"/>
        <end position="148"/>
    </location>
</feature>